<protein>
    <submittedName>
        <fullName evidence="1">Uncharacterized protein</fullName>
    </submittedName>
</protein>
<dbReference type="AlphaFoldDB" id="A0A2T5JV73"/>
<reference evidence="1 2" key="1">
    <citation type="submission" date="2018-04" db="EMBL/GenBank/DDBJ databases">
        <title>Genomic Encyclopedia of Type Strains, Phase III (KMG-III): the genomes of soil and plant-associated and newly described type strains.</title>
        <authorList>
            <person name="Whitman W."/>
        </authorList>
    </citation>
    <scope>NUCLEOTIDE SEQUENCE [LARGE SCALE GENOMIC DNA]</scope>
    <source>
        <strain evidence="1 2">KA25</strain>
    </source>
</reference>
<proteinExistence type="predicted"/>
<accession>A0A2T5JV73</accession>
<organism evidence="1 2">
    <name type="scientific">Cereibacter azotoformans</name>
    <dbReference type="NCBI Taxonomy" id="43057"/>
    <lineage>
        <taxon>Bacteria</taxon>
        <taxon>Pseudomonadati</taxon>
        <taxon>Pseudomonadota</taxon>
        <taxon>Alphaproteobacteria</taxon>
        <taxon>Rhodobacterales</taxon>
        <taxon>Paracoccaceae</taxon>
        <taxon>Cereibacter</taxon>
    </lineage>
</organism>
<comment type="caution">
    <text evidence="1">The sequence shown here is derived from an EMBL/GenBank/DDBJ whole genome shotgun (WGS) entry which is preliminary data.</text>
</comment>
<evidence type="ECO:0000313" key="1">
    <source>
        <dbReference type="EMBL" id="PTR14090.1"/>
    </source>
</evidence>
<name>A0A2T5JV73_9RHOB</name>
<dbReference type="Proteomes" id="UP000244060">
    <property type="component" value="Unassembled WGS sequence"/>
</dbReference>
<sequence length="40" mass="4354">MDFRGLDVSLDETHICVVTESGRAAARIWGQGDRGAPLRP</sequence>
<dbReference type="EMBL" id="QAOT01000018">
    <property type="protein sequence ID" value="PTR14090.1"/>
    <property type="molecule type" value="Genomic_DNA"/>
</dbReference>
<evidence type="ECO:0000313" key="2">
    <source>
        <dbReference type="Proteomes" id="UP000244060"/>
    </source>
</evidence>
<keyword evidence="2" id="KW-1185">Reference proteome</keyword>
<gene>
    <name evidence="1" type="ORF">C8J28_11885</name>
</gene>